<comment type="catalytic activity">
    <reaction evidence="1">
        <text>ATP + protein L-histidine = ADP + protein N-phospho-L-histidine.</text>
        <dbReference type="EC" id="2.7.13.3"/>
    </reaction>
</comment>
<evidence type="ECO:0000256" key="5">
    <source>
        <dbReference type="ARBA" id="ARBA00022777"/>
    </source>
</evidence>
<evidence type="ECO:0000259" key="12">
    <source>
        <dbReference type="PROSITE" id="PS50110"/>
    </source>
</evidence>
<feature type="modified residue" description="Phosphohistidine" evidence="7">
    <location>
        <position position="1233"/>
    </location>
</feature>
<dbReference type="SMART" id="SM00091">
    <property type="entry name" value="PAS"/>
    <property type="match status" value="2"/>
</dbReference>
<dbReference type="Gene3D" id="3.40.50.2300">
    <property type="match status" value="2"/>
</dbReference>
<dbReference type="InterPro" id="IPR036641">
    <property type="entry name" value="HPT_dom_sf"/>
</dbReference>
<dbReference type="NCBIfam" id="TIGR00229">
    <property type="entry name" value="sensory_box"/>
    <property type="match status" value="2"/>
</dbReference>
<feature type="domain" description="HPt" evidence="14">
    <location>
        <begin position="1194"/>
        <end position="1294"/>
    </location>
</feature>
<evidence type="ECO:0000256" key="6">
    <source>
        <dbReference type="ARBA" id="ARBA00023012"/>
    </source>
</evidence>
<evidence type="ECO:0000259" key="13">
    <source>
        <dbReference type="PROSITE" id="PS50112"/>
    </source>
</evidence>
<dbReference type="Gene3D" id="1.10.287.130">
    <property type="match status" value="1"/>
</dbReference>
<keyword evidence="5" id="KW-0808">Transferase</keyword>
<feature type="domain" description="PAS" evidence="13">
    <location>
        <begin position="326"/>
        <end position="374"/>
    </location>
</feature>
<dbReference type="Gene3D" id="1.20.120.160">
    <property type="entry name" value="HPT domain"/>
    <property type="match status" value="1"/>
</dbReference>
<dbReference type="SMART" id="SM00448">
    <property type="entry name" value="REC"/>
    <property type="match status" value="1"/>
</dbReference>
<dbReference type="PANTHER" id="PTHR45339">
    <property type="entry name" value="HYBRID SIGNAL TRANSDUCTION HISTIDINE KINASE J"/>
    <property type="match status" value="1"/>
</dbReference>
<dbReference type="PROSITE" id="PS50112">
    <property type="entry name" value="PAS"/>
    <property type="match status" value="2"/>
</dbReference>
<feature type="coiled-coil region" evidence="9">
    <location>
        <begin position="309"/>
        <end position="336"/>
    </location>
</feature>
<dbReference type="PANTHER" id="PTHR45339:SF5">
    <property type="entry name" value="HISTIDINE KINASE"/>
    <property type="match status" value="1"/>
</dbReference>
<comment type="caution">
    <text evidence="15">The sequence shown here is derived from an EMBL/GenBank/DDBJ whole genome shotgun (WGS) entry which is preliminary data.</text>
</comment>
<dbReference type="CDD" id="cd00130">
    <property type="entry name" value="PAS"/>
    <property type="match status" value="2"/>
</dbReference>
<dbReference type="InterPro" id="IPR003594">
    <property type="entry name" value="HATPase_dom"/>
</dbReference>
<dbReference type="CDD" id="cd16922">
    <property type="entry name" value="HATPase_EvgS-ArcB-TorS-like"/>
    <property type="match status" value="1"/>
</dbReference>
<dbReference type="Pfam" id="PF01627">
    <property type="entry name" value="Hpt"/>
    <property type="match status" value="1"/>
</dbReference>
<dbReference type="InterPro" id="IPR013656">
    <property type="entry name" value="PAS_4"/>
</dbReference>
<dbReference type="SUPFAM" id="SSF55874">
    <property type="entry name" value="ATPase domain of HSP90 chaperone/DNA topoisomerase II/histidine kinase"/>
    <property type="match status" value="1"/>
</dbReference>
<feature type="domain" description="Response regulatory" evidence="12">
    <location>
        <begin position="821"/>
        <end position="952"/>
    </location>
</feature>
<evidence type="ECO:0000256" key="1">
    <source>
        <dbReference type="ARBA" id="ARBA00000085"/>
    </source>
</evidence>
<evidence type="ECO:0000256" key="10">
    <source>
        <dbReference type="SAM" id="Phobius"/>
    </source>
</evidence>
<dbReference type="Gene3D" id="3.30.450.20">
    <property type="entry name" value="PAS domain"/>
    <property type="match status" value="3"/>
</dbReference>
<keyword evidence="16" id="KW-1185">Reference proteome</keyword>
<dbReference type="RefSeq" id="WP_398282339.1">
    <property type="nucleotide sequence ID" value="NZ_JBITLV010000005.1"/>
</dbReference>
<dbReference type="InterPro" id="IPR001789">
    <property type="entry name" value="Sig_transdc_resp-reg_receiver"/>
</dbReference>
<dbReference type="CDD" id="cd17546">
    <property type="entry name" value="REC_hyHK_CKI1_RcsC-like"/>
    <property type="match status" value="1"/>
</dbReference>
<dbReference type="InterPro" id="IPR011006">
    <property type="entry name" value="CheY-like_superfamily"/>
</dbReference>
<dbReference type="PROSITE" id="PS50110">
    <property type="entry name" value="RESPONSE_REGULATORY"/>
    <property type="match status" value="2"/>
</dbReference>
<feature type="domain" description="PAS" evidence="13">
    <location>
        <begin position="442"/>
        <end position="497"/>
    </location>
</feature>
<keyword evidence="9" id="KW-0175">Coiled coil</keyword>
<evidence type="ECO:0000313" key="15">
    <source>
        <dbReference type="EMBL" id="MFI7588532.1"/>
    </source>
</evidence>
<evidence type="ECO:0000256" key="2">
    <source>
        <dbReference type="ARBA" id="ARBA00004236"/>
    </source>
</evidence>
<keyword evidence="6" id="KW-0902">Two-component regulatory system</keyword>
<dbReference type="InterPro" id="IPR008207">
    <property type="entry name" value="Sig_transdc_His_kin_Hpt_dom"/>
</dbReference>
<dbReference type="Pfam" id="PF02518">
    <property type="entry name" value="HATPase_c"/>
    <property type="match status" value="1"/>
</dbReference>
<dbReference type="EMBL" id="JBITLV010000005">
    <property type="protein sequence ID" value="MFI7588532.1"/>
    <property type="molecule type" value="Genomic_DNA"/>
</dbReference>
<dbReference type="InterPro" id="IPR036890">
    <property type="entry name" value="HATPase_C_sf"/>
</dbReference>
<name>A0ABW8ARM2_9ACTN</name>
<evidence type="ECO:0000259" key="11">
    <source>
        <dbReference type="PROSITE" id="PS50109"/>
    </source>
</evidence>
<dbReference type="PRINTS" id="PR00344">
    <property type="entry name" value="BCTRLSENSOR"/>
</dbReference>
<comment type="caution">
    <text evidence="8">Lacks conserved residue(s) required for the propagation of feature annotation.</text>
</comment>
<dbReference type="InterPro" id="IPR004358">
    <property type="entry name" value="Sig_transdc_His_kin-like_C"/>
</dbReference>
<feature type="modified residue" description="4-aspartylphosphate" evidence="8">
    <location>
        <position position="1025"/>
    </location>
</feature>
<dbReference type="SUPFAM" id="SSF55785">
    <property type="entry name" value="PYP-like sensor domain (PAS domain)"/>
    <property type="match status" value="2"/>
</dbReference>
<evidence type="ECO:0000256" key="8">
    <source>
        <dbReference type="PROSITE-ProRule" id="PRU00169"/>
    </source>
</evidence>
<keyword evidence="10" id="KW-0812">Transmembrane</keyword>
<dbReference type="InterPro" id="IPR003661">
    <property type="entry name" value="HisK_dim/P_dom"/>
</dbReference>
<dbReference type="InterPro" id="IPR035965">
    <property type="entry name" value="PAS-like_dom_sf"/>
</dbReference>
<protein>
    <recommendedName>
        <fullName evidence="3">histidine kinase</fullName>
        <ecNumber evidence="3">2.7.13.3</ecNumber>
    </recommendedName>
</protein>
<feature type="domain" description="Response regulatory" evidence="12">
    <location>
        <begin position="976"/>
        <end position="1095"/>
    </location>
</feature>
<evidence type="ECO:0000256" key="7">
    <source>
        <dbReference type="PROSITE-ProRule" id="PRU00110"/>
    </source>
</evidence>
<dbReference type="SMART" id="SM00388">
    <property type="entry name" value="HisKA"/>
    <property type="match status" value="1"/>
</dbReference>
<dbReference type="Pfam" id="PF08448">
    <property type="entry name" value="PAS_4"/>
    <property type="match status" value="2"/>
</dbReference>
<gene>
    <name evidence="15" type="ORF">ACIB24_15795</name>
</gene>
<keyword evidence="10" id="KW-0472">Membrane</keyword>
<dbReference type="InterPro" id="IPR000014">
    <property type="entry name" value="PAS"/>
</dbReference>
<evidence type="ECO:0000256" key="3">
    <source>
        <dbReference type="ARBA" id="ARBA00012438"/>
    </source>
</evidence>
<keyword evidence="10" id="KW-1133">Transmembrane helix</keyword>
<dbReference type="PROSITE" id="PS50894">
    <property type="entry name" value="HPT"/>
    <property type="match status" value="1"/>
</dbReference>
<dbReference type="Pfam" id="PF00072">
    <property type="entry name" value="Response_reg"/>
    <property type="match status" value="1"/>
</dbReference>
<keyword evidence="5" id="KW-0418">Kinase</keyword>
<dbReference type="EC" id="2.7.13.3" evidence="3"/>
<dbReference type="SUPFAM" id="SSF47226">
    <property type="entry name" value="Histidine-containing phosphotransfer domain, HPT domain"/>
    <property type="match status" value="1"/>
</dbReference>
<dbReference type="SMART" id="SM00387">
    <property type="entry name" value="HATPase_c"/>
    <property type="match status" value="1"/>
</dbReference>
<evidence type="ECO:0000256" key="9">
    <source>
        <dbReference type="SAM" id="Coils"/>
    </source>
</evidence>
<sequence>MARVLARNPTPIGRWSRLVAAQLLFTVAVGAAVGGVSLAYNQMVRREAHEQMVDTAELASVFLRQEIAQNGEVLSRLGEDPALVRALERPGRAGAQATLDRAVRGMLLSDTVVKSAAILDVDGTVRASSDHVLPIGFDAHTVSWFQEAVAHPATAGLSPVFESVTAPGTPVVALSVAVRSGYRTVGVLSVEQDLTWYEGLVSGYGHAQRVNLAVVDQTGGVVADGGNRVLETASLPRRAQVGRLLLGEPDGMIRAVSAADTNGSPAQRWQVVSEIPEAIVMRPARLFDLVAGILGLAVVLGVNLLLWLRHRERRERDRATRRIEESTRRLREIADTSADMLFRMEVDGTVRLASRASETLLGVTPEALAGTDLVSRLEVPGEVDLRQLLAEVDRTDEPLSIEVRSGELGRRRILELEVRAGLPGRGGRLIGLLRDVTERRSAQDQVEQLFQLTEQFMAVIDFEGRLVQINPVWESLLQRSSRELIGRSWFEFFRFDDPGRVAAEFARKSRDGTVLAVENRFVPLDAPDNARSLLWTMAADLDRRLVYAVGHDITRHKDLEAALAAARDEAVAASRMKSDFVATMSHEIRTPMNGVIGLTDLLNGTPLDSTQKRYVAGVRAAGEALLSVINDILDFSKIEAGRMQLEQVDFAPREVLDEVLTLVSQSASEKGLELELLVDPGVPQVVNGDPGRLRQLLLNLAHNAVKFTAEGGITLRAMPGRAGPGNRFPITLDVIDSGIGIDADRLEHIFEPFAQADAGTNRAFGGTGLGLSICRRLAELMSGVLTVASAPGEGTTFSAALVFDPPSDEIVTAGTDSRSLTVLIVDPSAEGRDATSRQLADWNMRPIAVSSADEAVMALAWAGPAFGAIDLAIVFLPSPRRAAPGEAPDESGPLLVRQLRTVEGLGAVPFVVVAEPDRQEWLETHRERLGITAVLTRPVQPSAVFDALTRVTVPVPVDVLPRVDQKRELEPRDDVRILLVEDNEINRMVALGMLGRLGYHVDVAEDGLEALHEAARMQFDVILMDCQMPRLDGYATTRALRSQSKNQPNRHTPIVAMTAATMEEDRRRCEEAGMNDFIAKPIRFQALQEALTRWLPDERRTDTDGVTDVDVLEDVVDDWGLDDEPRATAVPAPAPVREVPGPRPAAEIVPAAPADGADGAVTIEENLLGVTTDELFDELRERMSELLGGASAAEQDLVRDIADSFVARAPQLALDVAAAVAGGDAPTVALHAHALAGAALNVGALTIARAARAIENQARTGEVEPLPALVLHLEPAVIRDLLALAEITQGMLTT</sequence>
<dbReference type="CDD" id="cd00082">
    <property type="entry name" value="HisKA"/>
    <property type="match status" value="1"/>
</dbReference>
<evidence type="ECO:0000256" key="4">
    <source>
        <dbReference type="ARBA" id="ARBA00022553"/>
    </source>
</evidence>
<dbReference type="SUPFAM" id="SSF47384">
    <property type="entry name" value="Homodimeric domain of signal transducing histidine kinase"/>
    <property type="match status" value="1"/>
</dbReference>
<feature type="domain" description="Histidine kinase" evidence="11">
    <location>
        <begin position="583"/>
        <end position="805"/>
    </location>
</feature>
<organism evidence="15 16">
    <name type="scientific">Spongisporangium articulatum</name>
    <dbReference type="NCBI Taxonomy" id="3362603"/>
    <lineage>
        <taxon>Bacteria</taxon>
        <taxon>Bacillati</taxon>
        <taxon>Actinomycetota</taxon>
        <taxon>Actinomycetes</taxon>
        <taxon>Kineosporiales</taxon>
        <taxon>Kineosporiaceae</taxon>
        <taxon>Spongisporangium</taxon>
    </lineage>
</organism>
<evidence type="ECO:0000259" key="14">
    <source>
        <dbReference type="PROSITE" id="PS50894"/>
    </source>
</evidence>
<accession>A0ABW8ARM2</accession>
<feature type="transmembrane region" description="Helical" evidence="10">
    <location>
        <begin position="286"/>
        <end position="308"/>
    </location>
</feature>
<evidence type="ECO:0000313" key="16">
    <source>
        <dbReference type="Proteomes" id="UP001612915"/>
    </source>
</evidence>
<proteinExistence type="predicted"/>
<dbReference type="SUPFAM" id="SSF52172">
    <property type="entry name" value="CheY-like"/>
    <property type="match status" value="2"/>
</dbReference>
<reference evidence="15 16" key="1">
    <citation type="submission" date="2024-10" db="EMBL/GenBank/DDBJ databases">
        <title>The Natural Products Discovery Center: Release of the First 8490 Sequenced Strains for Exploring Actinobacteria Biosynthetic Diversity.</title>
        <authorList>
            <person name="Kalkreuter E."/>
            <person name="Kautsar S.A."/>
            <person name="Yang D."/>
            <person name="Bader C.D."/>
            <person name="Teijaro C.N."/>
            <person name="Fluegel L."/>
            <person name="Davis C.M."/>
            <person name="Simpson J.R."/>
            <person name="Lauterbach L."/>
            <person name="Steele A.D."/>
            <person name="Gui C."/>
            <person name="Meng S."/>
            <person name="Li G."/>
            <person name="Viehrig K."/>
            <person name="Ye F."/>
            <person name="Su P."/>
            <person name="Kiefer A.F."/>
            <person name="Nichols A."/>
            <person name="Cepeda A.J."/>
            <person name="Yan W."/>
            <person name="Fan B."/>
            <person name="Jiang Y."/>
            <person name="Adhikari A."/>
            <person name="Zheng C.-J."/>
            <person name="Schuster L."/>
            <person name="Cowan T.M."/>
            <person name="Smanski M.J."/>
            <person name="Chevrette M.G."/>
            <person name="De Carvalho L.P.S."/>
            <person name="Shen B."/>
        </authorList>
    </citation>
    <scope>NUCLEOTIDE SEQUENCE [LARGE SCALE GENOMIC DNA]</scope>
    <source>
        <strain evidence="15 16">NPDC049639</strain>
    </source>
</reference>
<dbReference type="InterPro" id="IPR036097">
    <property type="entry name" value="HisK_dim/P_sf"/>
</dbReference>
<dbReference type="Proteomes" id="UP001612915">
    <property type="component" value="Unassembled WGS sequence"/>
</dbReference>
<dbReference type="Pfam" id="PF00512">
    <property type="entry name" value="HisKA"/>
    <property type="match status" value="1"/>
</dbReference>
<dbReference type="InterPro" id="IPR005467">
    <property type="entry name" value="His_kinase_dom"/>
</dbReference>
<dbReference type="PROSITE" id="PS50109">
    <property type="entry name" value="HIS_KIN"/>
    <property type="match status" value="1"/>
</dbReference>
<dbReference type="Gene3D" id="3.30.565.10">
    <property type="entry name" value="Histidine kinase-like ATPase, C-terminal domain"/>
    <property type="match status" value="1"/>
</dbReference>
<keyword evidence="4 8" id="KW-0597">Phosphoprotein</keyword>
<comment type="subcellular location">
    <subcellularLocation>
        <location evidence="2">Cell membrane</location>
    </subcellularLocation>
</comment>